<dbReference type="EMBL" id="UYRU01043240">
    <property type="protein sequence ID" value="VDK80945.1"/>
    <property type="molecule type" value="Genomic_DNA"/>
</dbReference>
<keyword evidence="3" id="KW-1185">Reference proteome</keyword>
<dbReference type="AlphaFoldDB" id="A0A3P6TJ14"/>
<dbReference type="OrthoDB" id="5985572at2759"/>
<name>A0A3P6TJ14_DIBLA</name>
<feature type="region of interest" description="Disordered" evidence="1">
    <location>
        <begin position="88"/>
        <end position="161"/>
    </location>
</feature>
<accession>A0A3P6TJ14</accession>
<proteinExistence type="predicted"/>
<organism evidence="2 3">
    <name type="scientific">Dibothriocephalus latus</name>
    <name type="common">Fish tapeworm</name>
    <name type="synonym">Diphyllobothrium latum</name>
    <dbReference type="NCBI Taxonomy" id="60516"/>
    <lineage>
        <taxon>Eukaryota</taxon>
        <taxon>Metazoa</taxon>
        <taxon>Spiralia</taxon>
        <taxon>Lophotrochozoa</taxon>
        <taxon>Platyhelminthes</taxon>
        <taxon>Cestoda</taxon>
        <taxon>Eucestoda</taxon>
        <taxon>Diphyllobothriidea</taxon>
        <taxon>Diphyllobothriidae</taxon>
        <taxon>Dibothriocephalus</taxon>
    </lineage>
</organism>
<evidence type="ECO:0000313" key="3">
    <source>
        <dbReference type="Proteomes" id="UP000281553"/>
    </source>
</evidence>
<protein>
    <submittedName>
        <fullName evidence="2">Uncharacterized protein</fullName>
    </submittedName>
</protein>
<evidence type="ECO:0000256" key="1">
    <source>
        <dbReference type="SAM" id="MobiDB-lite"/>
    </source>
</evidence>
<reference evidence="2 3" key="1">
    <citation type="submission" date="2018-11" db="EMBL/GenBank/DDBJ databases">
        <authorList>
            <consortium name="Pathogen Informatics"/>
        </authorList>
    </citation>
    <scope>NUCLEOTIDE SEQUENCE [LARGE SCALE GENOMIC DNA]</scope>
</reference>
<dbReference type="Proteomes" id="UP000281553">
    <property type="component" value="Unassembled WGS sequence"/>
</dbReference>
<sequence length="161" mass="18010">MPDWYLLFHFLSSLPSPLNQPILILRLCAFAYTVSCSPCQTSPSRIQILKKYCQADVAVKARVISATPFGNTSSLVVTLDRNMERLLLPPDMRPSKKADNTAEEMPSPGFLDTNDERYLSPNGVRNANAREVVPLTAKNSQKPTEGPQNDSSSEFKMQRYD</sequence>
<gene>
    <name evidence="2" type="ORF">DILT_LOCUS3168</name>
</gene>
<evidence type="ECO:0000313" key="2">
    <source>
        <dbReference type="EMBL" id="VDK80945.1"/>
    </source>
</evidence>
<feature type="compositionally biased region" description="Polar residues" evidence="1">
    <location>
        <begin position="137"/>
        <end position="155"/>
    </location>
</feature>